<comment type="caution">
    <text evidence="3">The sequence shown here is derived from an EMBL/GenBank/DDBJ whole genome shotgun (WGS) entry which is preliminary data.</text>
</comment>
<evidence type="ECO:0000256" key="2">
    <source>
        <dbReference type="SAM" id="Phobius"/>
    </source>
</evidence>
<name>A0A554RUU8_9ACTN</name>
<proteinExistence type="predicted"/>
<keyword evidence="2" id="KW-0472">Membrane</keyword>
<keyword evidence="2" id="KW-0812">Transmembrane</keyword>
<dbReference type="Proteomes" id="UP000316988">
    <property type="component" value="Unassembled WGS sequence"/>
</dbReference>
<protein>
    <recommendedName>
        <fullName evidence="5">Sortase</fullName>
    </recommendedName>
</protein>
<reference evidence="3 4" key="1">
    <citation type="submission" date="2019-07" db="EMBL/GenBank/DDBJ databases">
        <authorList>
            <person name="Zhao L.H."/>
        </authorList>
    </citation>
    <scope>NUCLEOTIDE SEQUENCE [LARGE SCALE GENOMIC DNA]</scope>
    <source>
        <strain evidence="3 4">Co35</strain>
    </source>
</reference>
<evidence type="ECO:0008006" key="5">
    <source>
        <dbReference type="Google" id="ProtNLM"/>
    </source>
</evidence>
<evidence type="ECO:0000256" key="1">
    <source>
        <dbReference type="SAM" id="MobiDB-lite"/>
    </source>
</evidence>
<dbReference type="RefSeq" id="WP_143914460.1">
    <property type="nucleotide sequence ID" value="NZ_VLNT01000017.1"/>
</dbReference>
<organism evidence="3 4">
    <name type="scientific">Aeromicrobium piscarium</name>
    <dbReference type="NCBI Taxonomy" id="2590901"/>
    <lineage>
        <taxon>Bacteria</taxon>
        <taxon>Bacillati</taxon>
        <taxon>Actinomycetota</taxon>
        <taxon>Actinomycetes</taxon>
        <taxon>Propionibacteriales</taxon>
        <taxon>Nocardioidaceae</taxon>
        <taxon>Aeromicrobium</taxon>
    </lineage>
</organism>
<accession>A0A554RUU8</accession>
<dbReference type="OrthoDB" id="4425249at2"/>
<sequence>MTFKETLTRRWPWFAGGGLLTVVVIAVLVAALAGVFSSSEPEPAPRASAEIATPTTPAPEPEVDIETVQTMPYSPVWNPPDAGENFWQVVDPENGYPEDGGTDYVLAHACEDQGCAGDEVRTLDAGDELTYRGEPYVVEEKLEIAKTEIADQDIWTHDPARLVVITCILDPETGEYHENDIIVATRAA</sequence>
<keyword evidence="2" id="KW-1133">Transmembrane helix</keyword>
<feature type="transmembrane region" description="Helical" evidence="2">
    <location>
        <begin position="12"/>
        <end position="36"/>
    </location>
</feature>
<evidence type="ECO:0000313" key="3">
    <source>
        <dbReference type="EMBL" id="TSD57830.1"/>
    </source>
</evidence>
<keyword evidence="4" id="KW-1185">Reference proteome</keyword>
<gene>
    <name evidence="3" type="ORF">FNM00_15520</name>
</gene>
<dbReference type="EMBL" id="VLNT01000017">
    <property type="protein sequence ID" value="TSD57830.1"/>
    <property type="molecule type" value="Genomic_DNA"/>
</dbReference>
<dbReference type="AlphaFoldDB" id="A0A554RUU8"/>
<feature type="region of interest" description="Disordered" evidence="1">
    <location>
        <begin position="38"/>
        <end position="60"/>
    </location>
</feature>
<evidence type="ECO:0000313" key="4">
    <source>
        <dbReference type="Proteomes" id="UP000316988"/>
    </source>
</evidence>
<feature type="compositionally biased region" description="Low complexity" evidence="1">
    <location>
        <begin position="38"/>
        <end position="55"/>
    </location>
</feature>